<accession>A0AA39CWL7</accession>
<comment type="similarity">
    <text evidence="1">Belongs to the SWI5/SAE3 family.</text>
</comment>
<dbReference type="AlphaFoldDB" id="A0AA39CWL7"/>
<organism evidence="5 6">
    <name type="scientific">Knufia peltigerae</name>
    <dbReference type="NCBI Taxonomy" id="1002370"/>
    <lineage>
        <taxon>Eukaryota</taxon>
        <taxon>Fungi</taxon>
        <taxon>Dikarya</taxon>
        <taxon>Ascomycota</taxon>
        <taxon>Pezizomycotina</taxon>
        <taxon>Eurotiomycetes</taxon>
        <taxon>Chaetothyriomycetidae</taxon>
        <taxon>Chaetothyriales</taxon>
        <taxon>Trichomeriaceae</taxon>
        <taxon>Knufia</taxon>
    </lineage>
</organism>
<gene>
    <name evidence="5" type="ORF">H2204_006463</name>
</gene>
<keyword evidence="6" id="KW-1185">Reference proteome</keyword>
<feature type="compositionally biased region" description="Low complexity" evidence="4">
    <location>
        <begin position="31"/>
        <end position="68"/>
    </location>
</feature>
<name>A0AA39CWL7_9EURO</name>
<dbReference type="EMBL" id="JAPDRN010000040">
    <property type="protein sequence ID" value="KAJ9634132.1"/>
    <property type="molecule type" value="Genomic_DNA"/>
</dbReference>
<evidence type="ECO:0000313" key="5">
    <source>
        <dbReference type="EMBL" id="KAJ9634132.1"/>
    </source>
</evidence>
<evidence type="ECO:0008006" key="7">
    <source>
        <dbReference type="Google" id="ProtNLM"/>
    </source>
</evidence>
<evidence type="ECO:0000256" key="1">
    <source>
        <dbReference type="ARBA" id="ARBA00008060"/>
    </source>
</evidence>
<dbReference type="Proteomes" id="UP001172681">
    <property type="component" value="Unassembled WGS sequence"/>
</dbReference>
<evidence type="ECO:0000256" key="2">
    <source>
        <dbReference type="ARBA" id="ARBA00022763"/>
    </source>
</evidence>
<dbReference type="InterPro" id="IPR010760">
    <property type="entry name" value="DNA-repair_Swi5"/>
</dbReference>
<keyword evidence="2" id="KW-0227">DNA damage</keyword>
<protein>
    <recommendedName>
        <fullName evidence="7">Swi5-domain-containing protein</fullName>
    </recommendedName>
</protein>
<evidence type="ECO:0000256" key="3">
    <source>
        <dbReference type="ARBA" id="ARBA00023204"/>
    </source>
</evidence>
<evidence type="ECO:0000313" key="6">
    <source>
        <dbReference type="Proteomes" id="UP001172681"/>
    </source>
</evidence>
<sequence length="126" mass="13654">MDETIKSNILSTQTRLSQVLDQISELPSFKSNTSTTTSITSSSSSSATTTSSFSSSTSVSTTSTSLSSQQRAASQYVDRVFSDHISLLKEYNQIKDVAMGMLSILAEKQGRRLAEVMDDHGLTEDD</sequence>
<dbReference type="Gene3D" id="1.20.5.170">
    <property type="match status" value="1"/>
</dbReference>
<comment type="caution">
    <text evidence="5">The sequence shown here is derived from an EMBL/GenBank/DDBJ whole genome shotgun (WGS) entry which is preliminary data.</text>
</comment>
<feature type="region of interest" description="Disordered" evidence="4">
    <location>
        <begin position="29"/>
        <end position="69"/>
    </location>
</feature>
<keyword evidence="3" id="KW-0234">DNA repair</keyword>
<evidence type="ECO:0000256" key="4">
    <source>
        <dbReference type="SAM" id="MobiDB-lite"/>
    </source>
</evidence>
<reference evidence="5" key="1">
    <citation type="submission" date="2022-10" db="EMBL/GenBank/DDBJ databases">
        <title>Culturing micro-colonial fungi from biological soil crusts in the Mojave desert and describing Neophaeococcomyces mojavensis, and introducing the new genera and species Taxawa tesnikishii.</title>
        <authorList>
            <person name="Kurbessoian T."/>
            <person name="Stajich J.E."/>
        </authorList>
    </citation>
    <scope>NUCLEOTIDE SEQUENCE</scope>
    <source>
        <strain evidence="5">TK_35</strain>
    </source>
</reference>
<dbReference type="Pfam" id="PF07061">
    <property type="entry name" value="Swi5"/>
    <property type="match status" value="1"/>
</dbReference>
<dbReference type="GO" id="GO:0006281">
    <property type="term" value="P:DNA repair"/>
    <property type="evidence" value="ECO:0007669"/>
    <property type="project" value="UniProtKB-KW"/>
</dbReference>
<proteinExistence type="inferred from homology"/>